<proteinExistence type="predicted"/>
<evidence type="ECO:0000256" key="1">
    <source>
        <dbReference type="ARBA" id="ARBA00022490"/>
    </source>
</evidence>
<organism evidence="10 11">
    <name type="scientific">Nocardioides marmoribigeumensis</name>
    <dbReference type="NCBI Taxonomy" id="433649"/>
    <lineage>
        <taxon>Bacteria</taxon>
        <taxon>Bacillati</taxon>
        <taxon>Actinomycetota</taxon>
        <taxon>Actinomycetes</taxon>
        <taxon>Propionibacteriales</taxon>
        <taxon>Nocardioidaceae</taxon>
        <taxon>Nocardioides</taxon>
    </lineage>
</organism>
<dbReference type="Gene3D" id="1.20.1090.10">
    <property type="entry name" value="Dehydroquinate synthase-like - alpha domain"/>
    <property type="match status" value="1"/>
</dbReference>
<keyword evidence="4" id="KW-0521">NADP</keyword>
<reference evidence="10 11" key="1">
    <citation type="submission" date="2023-07" db="EMBL/GenBank/DDBJ databases">
        <title>Sequencing the genomes of 1000 actinobacteria strains.</title>
        <authorList>
            <person name="Klenk H.-P."/>
        </authorList>
    </citation>
    <scope>NUCLEOTIDE SEQUENCE [LARGE SCALE GENOMIC DNA]</scope>
    <source>
        <strain evidence="10 11">DSM 19426</strain>
    </source>
</reference>
<keyword evidence="9" id="KW-1208">Phospholipid metabolism</keyword>
<evidence type="ECO:0000256" key="6">
    <source>
        <dbReference type="ARBA" id="ARBA00023027"/>
    </source>
</evidence>
<dbReference type="Proteomes" id="UP001183648">
    <property type="component" value="Unassembled WGS sequence"/>
</dbReference>
<dbReference type="Gene3D" id="3.40.50.1970">
    <property type="match status" value="1"/>
</dbReference>
<evidence type="ECO:0000256" key="8">
    <source>
        <dbReference type="ARBA" id="ARBA00023209"/>
    </source>
</evidence>
<dbReference type="InterPro" id="IPR032837">
    <property type="entry name" value="G1PDH"/>
</dbReference>
<evidence type="ECO:0000256" key="7">
    <source>
        <dbReference type="ARBA" id="ARBA00023098"/>
    </source>
</evidence>
<keyword evidence="1" id="KW-0963">Cytoplasm</keyword>
<accession>A0ABU2BWI0</accession>
<dbReference type="GO" id="GO:0050492">
    <property type="term" value="F:glycerol-1-phosphate dehydrogenase [NAD(P)+] activity"/>
    <property type="evidence" value="ECO:0007669"/>
    <property type="project" value="UniProtKB-EC"/>
</dbReference>
<keyword evidence="11" id="KW-1185">Reference proteome</keyword>
<name>A0ABU2BWI0_9ACTN</name>
<keyword evidence="5 10" id="KW-0560">Oxidoreductase</keyword>
<evidence type="ECO:0000256" key="2">
    <source>
        <dbReference type="ARBA" id="ARBA00022516"/>
    </source>
</evidence>
<keyword evidence="2" id="KW-0444">Lipid biosynthesis</keyword>
<keyword evidence="8" id="KW-0594">Phospholipid biosynthesis</keyword>
<dbReference type="PANTHER" id="PTHR43616:SF5">
    <property type="entry name" value="GLYCEROL DEHYDROGENASE 1"/>
    <property type="match status" value="1"/>
</dbReference>
<keyword evidence="6" id="KW-0520">NAD</keyword>
<gene>
    <name evidence="10" type="ORF">J2S63_001342</name>
</gene>
<dbReference type="RefSeq" id="WP_310300278.1">
    <property type="nucleotide sequence ID" value="NZ_BAAAPS010000001.1"/>
</dbReference>
<evidence type="ECO:0000256" key="4">
    <source>
        <dbReference type="ARBA" id="ARBA00022857"/>
    </source>
</evidence>
<evidence type="ECO:0000256" key="9">
    <source>
        <dbReference type="ARBA" id="ARBA00023264"/>
    </source>
</evidence>
<dbReference type="PANTHER" id="PTHR43616">
    <property type="entry name" value="GLYCEROL DEHYDROGENASE"/>
    <property type="match status" value="1"/>
</dbReference>
<evidence type="ECO:0000313" key="11">
    <source>
        <dbReference type="Proteomes" id="UP001183648"/>
    </source>
</evidence>
<keyword evidence="3" id="KW-0479">Metal-binding</keyword>
<dbReference type="Pfam" id="PF13685">
    <property type="entry name" value="Fe-ADH_2"/>
    <property type="match status" value="1"/>
</dbReference>
<evidence type="ECO:0000256" key="3">
    <source>
        <dbReference type="ARBA" id="ARBA00022723"/>
    </source>
</evidence>
<dbReference type="InterPro" id="IPR016205">
    <property type="entry name" value="Glycerol_DH"/>
</dbReference>
<dbReference type="EC" id="1.1.1.261" evidence="10"/>
<sequence>MPASSPAVESVDVGTLLAEVDPDGTTAPCRLRSLLLGDVVDEVVATVGELLGGVTSGARVVLLVDAVPILRDGTDLKEAVAARLGQDHDVVVRVLDDGSPELHVVDEVLDRATSAVTGADAVVALGGGTISDIGKVAVARARGEGARPVLLTLQTAASVDGYTDDVSVVLRGGVKRTVPSCWPDAVLADSVTIAGAPARMNSAGFGEMTSMLVAPADWRLAALVGVDPTFQEGPVRLLGRLGADLGSFSHGVAAADPDAVAQLTRALALRGIATGIAGTTAVLSGMEHLVSHMLDQHHSQHHLPMGLHGAQVGVASVVAAAAWEMLVERLDAGRPADVRVDHLQPDAARARVESAFGHLDEEGRVAAECLADYGKKATTITAHLDDVRRLLAAWSDHRADLTRLLTPSSEIAAGLRAAGTAVTFEELDPRVGPELARWAVESCALMRNRFTVVDLLDLLGWWESADVDEVMDRAERAVAAADAMDRVEA</sequence>
<comment type="caution">
    <text evidence="10">The sequence shown here is derived from an EMBL/GenBank/DDBJ whole genome shotgun (WGS) entry which is preliminary data.</text>
</comment>
<evidence type="ECO:0000256" key="5">
    <source>
        <dbReference type="ARBA" id="ARBA00023002"/>
    </source>
</evidence>
<keyword evidence="7" id="KW-0443">Lipid metabolism</keyword>
<dbReference type="SUPFAM" id="SSF56796">
    <property type="entry name" value="Dehydroquinate synthase-like"/>
    <property type="match status" value="1"/>
</dbReference>
<dbReference type="EMBL" id="JAVDYG010000001">
    <property type="protein sequence ID" value="MDR7361789.1"/>
    <property type="molecule type" value="Genomic_DNA"/>
</dbReference>
<evidence type="ECO:0000313" key="10">
    <source>
        <dbReference type="EMBL" id="MDR7361789.1"/>
    </source>
</evidence>
<protein>
    <submittedName>
        <fullName evidence="10">Glycerol-1-phosphate dehydrogenase [NAD(P)+]</fullName>
        <ecNumber evidence="10">1.1.1.261</ecNumber>
    </submittedName>
</protein>